<dbReference type="AlphaFoldDB" id="A0A016V477"/>
<comment type="caution">
    <text evidence="1">The sequence shown here is derived from an EMBL/GenBank/DDBJ whole genome shotgun (WGS) entry which is preliminary data.</text>
</comment>
<gene>
    <name evidence="1" type="primary">Acey_s0017.g3251</name>
    <name evidence="1" type="ORF">Y032_0017g3251</name>
</gene>
<proteinExistence type="predicted"/>
<evidence type="ECO:0000313" key="2">
    <source>
        <dbReference type="Proteomes" id="UP000024635"/>
    </source>
</evidence>
<keyword evidence="2" id="KW-1185">Reference proteome</keyword>
<accession>A0A016V477</accession>
<name>A0A016V477_9BILA</name>
<sequence>MTQRNPRWARATISLATQQVNSSIYQTTNWTRFTGAVQTTSPEELKIMEKILSTVKPTEDCQEGTPCPTSQNWTILKGIICVRGNLAKISLLFQDREEIHAEFCGPADRDWISPHNAIFVVIWKTLLKYGFWTAAEREKYKQTLHGRESETFSYKQEVPMTNASMIVALMKATTSIS</sequence>
<dbReference type="Proteomes" id="UP000024635">
    <property type="component" value="Unassembled WGS sequence"/>
</dbReference>
<protein>
    <submittedName>
        <fullName evidence="1">Uncharacterized protein</fullName>
    </submittedName>
</protein>
<reference evidence="2" key="1">
    <citation type="journal article" date="2015" name="Nat. Genet.">
        <title>The genome and transcriptome of the zoonotic hookworm Ancylostoma ceylanicum identify infection-specific gene families.</title>
        <authorList>
            <person name="Schwarz E.M."/>
            <person name="Hu Y."/>
            <person name="Antoshechkin I."/>
            <person name="Miller M.M."/>
            <person name="Sternberg P.W."/>
            <person name="Aroian R.V."/>
        </authorList>
    </citation>
    <scope>NUCLEOTIDE SEQUENCE</scope>
    <source>
        <strain evidence="2">HY135</strain>
    </source>
</reference>
<organism evidence="1 2">
    <name type="scientific">Ancylostoma ceylanicum</name>
    <dbReference type="NCBI Taxonomy" id="53326"/>
    <lineage>
        <taxon>Eukaryota</taxon>
        <taxon>Metazoa</taxon>
        <taxon>Ecdysozoa</taxon>
        <taxon>Nematoda</taxon>
        <taxon>Chromadorea</taxon>
        <taxon>Rhabditida</taxon>
        <taxon>Rhabditina</taxon>
        <taxon>Rhabditomorpha</taxon>
        <taxon>Strongyloidea</taxon>
        <taxon>Ancylostomatidae</taxon>
        <taxon>Ancylostomatinae</taxon>
        <taxon>Ancylostoma</taxon>
    </lineage>
</organism>
<evidence type="ECO:0000313" key="1">
    <source>
        <dbReference type="EMBL" id="EYC22265.1"/>
    </source>
</evidence>
<dbReference type="EMBL" id="JARK01001353">
    <property type="protein sequence ID" value="EYC22265.1"/>
    <property type="molecule type" value="Genomic_DNA"/>
</dbReference>